<dbReference type="InterPro" id="IPR028883">
    <property type="entry name" value="tRNA_aden_deaminase"/>
</dbReference>
<dbReference type="GO" id="GO:0052717">
    <property type="term" value="F:tRNA-specific adenosine-34 deaminase activity"/>
    <property type="evidence" value="ECO:0007669"/>
    <property type="project" value="UniProtKB-UniRule"/>
</dbReference>
<feature type="active site" description="Proton donor" evidence="8">
    <location>
        <position position="57"/>
    </location>
</feature>
<dbReference type="STRING" id="247633.GP2143_08314"/>
<organism evidence="10 11">
    <name type="scientific">marine gamma proteobacterium HTCC2143</name>
    <dbReference type="NCBI Taxonomy" id="247633"/>
    <lineage>
        <taxon>Bacteria</taxon>
        <taxon>Pseudomonadati</taxon>
        <taxon>Pseudomonadota</taxon>
        <taxon>Gammaproteobacteria</taxon>
        <taxon>Cellvibrionales</taxon>
        <taxon>Spongiibacteraceae</taxon>
        <taxon>BD1-7 clade</taxon>
    </lineage>
</organism>
<comment type="similarity">
    <text evidence="1">Belongs to the cytidine and deoxycytidylate deaminase family. ADAT2 subfamily.</text>
</comment>
<dbReference type="Proteomes" id="UP000004931">
    <property type="component" value="Unassembled WGS sequence"/>
</dbReference>
<dbReference type="Pfam" id="PF00383">
    <property type="entry name" value="dCMP_cyt_deam_1"/>
    <property type="match status" value="1"/>
</dbReference>
<comment type="catalytic activity">
    <reaction evidence="7 8">
        <text>adenosine(34) in tRNA + H2O + H(+) = inosine(34) in tRNA + NH4(+)</text>
        <dbReference type="Rhea" id="RHEA:43168"/>
        <dbReference type="Rhea" id="RHEA-COMP:10373"/>
        <dbReference type="Rhea" id="RHEA-COMP:10374"/>
        <dbReference type="ChEBI" id="CHEBI:15377"/>
        <dbReference type="ChEBI" id="CHEBI:15378"/>
        <dbReference type="ChEBI" id="CHEBI:28938"/>
        <dbReference type="ChEBI" id="CHEBI:74411"/>
        <dbReference type="ChEBI" id="CHEBI:82852"/>
        <dbReference type="EC" id="3.5.4.33"/>
    </reaction>
</comment>
<dbReference type="GO" id="GO:0008270">
    <property type="term" value="F:zinc ion binding"/>
    <property type="evidence" value="ECO:0007669"/>
    <property type="project" value="UniProtKB-UniRule"/>
</dbReference>
<evidence type="ECO:0000256" key="4">
    <source>
        <dbReference type="ARBA" id="ARBA00022723"/>
    </source>
</evidence>
<dbReference type="PROSITE" id="PS51747">
    <property type="entry name" value="CYT_DCMP_DEAMINASES_2"/>
    <property type="match status" value="1"/>
</dbReference>
<comment type="cofactor">
    <cofactor evidence="8">
        <name>Zn(2+)</name>
        <dbReference type="ChEBI" id="CHEBI:29105"/>
    </cofactor>
    <text evidence="8">Binds 1 zinc ion per subunit.</text>
</comment>
<dbReference type="EMBL" id="AAVT01000003">
    <property type="protein sequence ID" value="EAW31539.1"/>
    <property type="molecule type" value="Genomic_DNA"/>
</dbReference>
<evidence type="ECO:0000256" key="1">
    <source>
        <dbReference type="ARBA" id="ARBA00010669"/>
    </source>
</evidence>
<dbReference type="InterPro" id="IPR016192">
    <property type="entry name" value="APOBEC/CMP_deaminase_Zn-bd"/>
</dbReference>
<dbReference type="PROSITE" id="PS00903">
    <property type="entry name" value="CYT_DCMP_DEAMINASES_1"/>
    <property type="match status" value="1"/>
</dbReference>
<proteinExistence type="inferred from homology"/>
<keyword evidence="6 8" id="KW-0862">Zinc</keyword>
<keyword evidence="5 8" id="KW-0378">Hydrolase</keyword>
<keyword evidence="4 8" id="KW-0479">Metal-binding</keyword>
<evidence type="ECO:0000256" key="7">
    <source>
        <dbReference type="ARBA" id="ARBA00048045"/>
    </source>
</evidence>
<comment type="function">
    <text evidence="8">Catalyzes the deamination of adenosine to inosine at the wobble position 34 of tRNA(Arg2).</text>
</comment>
<dbReference type="InterPro" id="IPR016193">
    <property type="entry name" value="Cytidine_deaminase-like"/>
</dbReference>
<sequence>MSTDTDHHYMEAAIKLAQKAGALGEVPVGAVVVLNDKVIGEGFNQPISLSDPTAHAEMVAIKDAAKALQNYRLPEATLYVTIEPCTMCAGAMVHARVKRVVYGATESKSGVAESNGCLFDNTYLNHKVEVVGGIMAERCSNLISDFFAARRQQKKRKSD</sequence>
<evidence type="ECO:0000313" key="10">
    <source>
        <dbReference type="EMBL" id="EAW31539.1"/>
    </source>
</evidence>
<evidence type="ECO:0000256" key="5">
    <source>
        <dbReference type="ARBA" id="ARBA00022801"/>
    </source>
</evidence>
<dbReference type="InterPro" id="IPR002125">
    <property type="entry name" value="CMP_dCMP_dom"/>
</dbReference>
<accession>A0YCM0</accession>
<dbReference type="SUPFAM" id="SSF53927">
    <property type="entry name" value="Cytidine deaminase-like"/>
    <property type="match status" value="1"/>
</dbReference>
<dbReference type="CDD" id="cd01285">
    <property type="entry name" value="nucleoside_deaminase"/>
    <property type="match status" value="1"/>
</dbReference>
<feature type="binding site" evidence="8">
    <location>
        <position position="85"/>
    </location>
    <ligand>
        <name>Zn(2+)</name>
        <dbReference type="ChEBI" id="CHEBI:29105"/>
        <note>catalytic</note>
    </ligand>
</feature>
<protein>
    <recommendedName>
        <fullName evidence="8">tRNA-specific adenosine deaminase</fullName>
        <ecNumber evidence="8">3.5.4.33</ecNumber>
    </recommendedName>
</protein>
<dbReference type="eggNOG" id="COG0590">
    <property type="taxonomic scope" value="Bacteria"/>
</dbReference>
<comment type="caution">
    <text evidence="10">The sequence shown here is derived from an EMBL/GenBank/DDBJ whole genome shotgun (WGS) entry which is preliminary data.</text>
</comment>
<evidence type="ECO:0000256" key="2">
    <source>
        <dbReference type="ARBA" id="ARBA00011738"/>
    </source>
</evidence>
<dbReference type="Gene3D" id="3.40.140.10">
    <property type="entry name" value="Cytidine Deaminase, domain 2"/>
    <property type="match status" value="1"/>
</dbReference>
<evidence type="ECO:0000259" key="9">
    <source>
        <dbReference type="PROSITE" id="PS51747"/>
    </source>
</evidence>
<feature type="binding site" evidence="8">
    <location>
        <position position="88"/>
    </location>
    <ligand>
        <name>Zn(2+)</name>
        <dbReference type="ChEBI" id="CHEBI:29105"/>
        <note>catalytic</note>
    </ligand>
</feature>
<feature type="binding site" evidence="8">
    <location>
        <position position="55"/>
    </location>
    <ligand>
        <name>Zn(2+)</name>
        <dbReference type="ChEBI" id="CHEBI:29105"/>
        <note>catalytic</note>
    </ligand>
</feature>
<dbReference type="FunFam" id="3.40.140.10:FF:000005">
    <property type="entry name" value="tRNA-specific adenosine deaminase"/>
    <property type="match status" value="1"/>
</dbReference>
<keyword evidence="11" id="KW-1185">Reference proteome</keyword>
<dbReference type="OrthoDB" id="9802676at2"/>
<reference evidence="10 11" key="1">
    <citation type="journal article" date="2010" name="J. Bacteriol.">
        <title>Genome sequence of the oligotrophic marine Gammaproteobacterium HTCC2143, isolated from the Oregon Coast.</title>
        <authorList>
            <person name="Oh H.M."/>
            <person name="Kang I."/>
            <person name="Ferriera S."/>
            <person name="Giovannoni S.J."/>
            <person name="Cho J.C."/>
        </authorList>
    </citation>
    <scope>NUCLEOTIDE SEQUENCE [LARGE SCALE GENOMIC DNA]</scope>
    <source>
        <strain evidence="10 11">HTCC2143</strain>
    </source>
</reference>
<dbReference type="EC" id="3.5.4.33" evidence="8"/>
<dbReference type="PANTHER" id="PTHR11079">
    <property type="entry name" value="CYTOSINE DEAMINASE FAMILY MEMBER"/>
    <property type="match status" value="1"/>
</dbReference>
<evidence type="ECO:0000256" key="8">
    <source>
        <dbReference type="HAMAP-Rule" id="MF_00972"/>
    </source>
</evidence>
<dbReference type="NCBIfam" id="NF008113">
    <property type="entry name" value="PRK10860.1"/>
    <property type="match status" value="1"/>
</dbReference>
<evidence type="ECO:0000256" key="6">
    <source>
        <dbReference type="ARBA" id="ARBA00022833"/>
    </source>
</evidence>
<evidence type="ECO:0000313" key="11">
    <source>
        <dbReference type="Proteomes" id="UP000004931"/>
    </source>
</evidence>
<evidence type="ECO:0000256" key="3">
    <source>
        <dbReference type="ARBA" id="ARBA00022694"/>
    </source>
</evidence>
<dbReference type="HAMAP" id="MF_00972">
    <property type="entry name" value="tRNA_aden_deaminase"/>
    <property type="match status" value="1"/>
</dbReference>
<gene>
    <name evidence="8" type="primary">tadA</name>
    <name evidence="10" type="ORF">GP2143_08314</name>
</gene>
<name>A0YCM0_9GAMM</name>
<keyword evidence="3 8" id="KW-0819">tRNA processing</keyword>
<dbReference type="AlphaFoldDB" id="A0YCM0"/>
<dbReference type="PANTHER" id="PTHR11079:SF202">
    <property type="entry name" value="TRNA-SPECIFIC ADENOSINE DEAMINASE"/>
    <property type="match status" value="1"/>
</dbReference>
<dbReference type="GO" id="GO:0002100">
    <property type="term" value="P:tRNA wobble adenosine to inosine editing"/>
    <property type="evidence" value="ECO:0007669"/>
    <property type="project" value="UniProtKB-UniRule"/>
</dbReference>
<feature type="domain" description="CMP/dCMP-type deaminase" evidence="9">
    <location>
        <begin position="4"/>
        <end position="113"/>
    </location>
</feature>
<comment type="subunit">
    <text evidence="2 8">Homodimer.</text>
</comment>